<name>A0A1G8G0W9_9BACI</name>
<dbReference type="OrthoDB" id="2882457at2"/>
<dbReference type="PROSITE" id="PS51257">
    <property type="entry name" value="PROKAR_LIPOPROTEIN"/>
    <property type="match status" value="1"/>
</dbReference>
<evidence type="ECO:0000313" key="1">
    <source>
        <dbReference type="EMBL" id="SDH87866.1"/>
    </source>
</evidence>
<keyword evidence="2" id="KW-1185">Reference proteome</keyword>
<evidence type="ECO:0000313" key="2">
    <source>
        <dbReference type="Proteomes" id="UP000199017"/>
    </source>
</evidence>
<dbReference type="AlphaFoldDB" id="A0A1G8G0W9"/>
<dbReference type="RefSeq" id="WP_091582561.1">
    <property type="nucleotide sequence ID" value="NZ_FNDU01000003.1"/>
</dbReference>
<protein>
    <recommendedName>
        <fullName evidence="3">Lipoprotein</fullName>
    </recommendedName>
</protein>
<evidence type="ECO:0008006" key="3">
    <source>
        <dbReference type="Google" id="ProtNLM"/>
    </source>
</evidence>
<gene>
    <name evidence="1" type="ORF">SAMN05216352_103168</name>
</gene>
<dbReference type="Proteomes" id="UP000199017">
    <property type="component" value="Unassembled WGS sequence"/>
</dbReference>
<accession>A0A1G8G0W9</accession>
<dbReference type="EMBL" id="FNDU01000003">
    <property type="protein sequence ID" value="SDH87866.1"/>
    <property type="molecule type" value="Genomic_DNA"/>
</dbReference>
<reference evidence="1 2" key="1">
    <citation type="submission" date="2016-10" db="EMBL/GenBank/DDBJ databases">
        <authorList>
            <person name="de Groot N.N."/>
        </authorList>
    </citation>
    <scope>NUCLEOTIDE SEQUENCE [LARGE SCALE GENOMIC DNA]</scope>
    <source>
        <strain evidence="2">P4B,CCM 7963,CECT 7998,DSM 25260,IBRC-M 10614,KCTC 13821</strain>
    </source>
</reference>
<sequence length="187" mass="21532">MIKKILGMLFSIGILTSCIAEEQDQTLPIKQAEKAVKPVEEKQPPSEVKSAKEIKEGAEIFNELIAPLHEEIDTSYLNEDKHNVQERLGSPDETGWFEGGEFLRYGVFTFFLNPNTNEVESIAVETNKTAFDQQNAEEMLGTPDNRFWNEMDNLWSEIYEFEDGKITLEKDSVEANQVSYIWFENRK</sequence>
<organism evidence="1 2">
    <name type="scientific">Alteribacillus bidgolensis</name>
    <dbReference type="NCBI Taxonomy" id="930129"/>
    <lineage>
        <taxon>Bacteria</taxon>
        <taxon>Bacillati</taxon>
        <taxon>Bacillota</taxon>
        <taxon>Bacilli</taxon>
        <taxon>Bacillales</taxon>
        <taxon>Bacillaceae</taxon>
        <taxon>Alteribacillus</taxon>
    </lineage>
</organism>
<proteinExistence type="predicted"/>